<comment type="caution">
    <text evidence="2">The sequence shown here is derived from an EMBL/GenBank/DDBJ whole genome shotgun (WGS) entry which is preliminary data.</text>
</comment>
<reference evidence="2 3" key="1">
    <citation type="submission" date="2013-01" db="EMBL/GenBank/DDBJ databases">
        <authorList>
            <person name="Fiebig A."/>
            <person name="Goeker M."/>
            <person name="Klenk H.-P.P."/>
        </authorList>
    </citation>
    <scope>NUCLEOTIDE SEQUENCE [LARGE SCALE GENOMIC DNA]</scope>
    <source>
        <strain evidence="2 3">DSM 24838</strain>
    </source>
</reference>
<keyword evidence="3" id="KW-1185">Reference proteome</keyword>
<protein>
    <recommendedName>
        <fullName evidence="4">AAA+ family ATPase</fullName>
    </recommendedName>
</protein>
<feature type="chain" id="PRO_5002217606" description="AAA+ family ATPase" evidence="1">
    <location>
        <begin position="19"/>
        <end position="127"/>
    </location>
</feature>
<keyword evidence="1" id="KW-0732">Signal</keyword>
<dbReference type="AlphaFoldDB" id="A0A0D0NK33"/>
<dbReference type="EMBL" id="AONG01000013">
    <property type="protein sequence ID" value="KIQ68670.1"/>
    <property type="molecule type" value="Genomic_DNA"/>
</dbReference>
<evidence type="ECO:0000313" key="2">
    <source>
        <dbReference type="EMBL" id="KIQ68670.1"/>
    </source>
</evidence>
<proteinExistence type="predicted"/>
<dbReference type="Proteomes" id="UP000035100">
    <property type="component" value="Unassembled WGS sequence"/>
</dbReference>
<sequence length="127" mass="13985">MRHALALTALLLAPPALAQETPEDDGPGLMQQGADMFFRGLMSEMSPAVEDFRDFAEQAGPALRTFIDEMGDDFRTVIATVDDLSNYEGPEFLPNGDIIIRRRPDAPDWVPPALRDGEVEPGEEIDL</sequence>
<gene>
    <name evidence="2" type="ORF">Wenmar_02941</name>
</gene>
<accession>A0A0D0NK33</accession>
<dbReference type="eggNOG" id="ENOG5032Z1N">
    <property type="taxonomic scope" value="Bacteria"/>
</dbReference>
<feature type="signal peptide" evidence="1">
    <location>
        <begin position="1"/>
        <end position="18"/>
    </location>
</feature>
<dbReference type="STRING" id="1123501.Wenmar_02941"/>
<dbReference type="RefSeq" id="WP_018303827.1">
    <property type="nucleotide sequence ID" value="NZ_KB902310.1"/>
</dbReference>
<dbReference type="OrthoDB" id="7308154at2"/>
<evidence type="ECO:0008006" key="4">
    <source>
        <dbReference type="Google" id="ProtNLM"/>
    </source>
</evidence>
<evidence type="ECO:0000313" key="3">
    <source>
        <dbReference type="Proteomes" id="UP000035100"/>
    </source>
</evidence>
<evidence type="ECO:0000256" key="1">
    <source>
        <dbReference type="SAM" id="SignalP"/>
    </source>
</evidence>
<name>A0A0D0NK33_9RHOB</name>
<organism evidence="2 3">
    <name type="scientific">Wenxinia marina DSM 24838</name>
    <dbReference type="NCBI Taxonomy" id="1123501"/>
    <lineage>
        <taxon>Bacteria</taxon>
        <taxon>Pseudomonadati</taxon>
        <taxon>Pseudomonadota</taxon>
        <taxon>Alphaproteobacteria</taxon>
        <taxon>Rhodobacterales</taxon>
        <taxon>Roseobacteraceae</taxon>
        <taxon>Wenxinia</taxon>
    </lineage>
</organism>